<dbReference type="Gene3D" id="1.20.5.300">
    <property type="match status" value="1"/>
</dbReference>
<dbReference type="AlphaFoldDB" id="G0V8P2"/>
<evidence type="ECO:0000313" key="5">
    <source>
        <dbReference type="Proteomes" id="UP000001640"/>
    </source>
</evidence>
<dbReference type="InterPro" id="IPR051488">
    <property type="entry name" value="WD_repeat_striatin"/>
</dbReference>
<evidence type="ECO:0000259" key="3">
    <source>
        <dbReference type="Pfam" id="PF08232"/>
    </source>
</evidence>
<dbReference type="EMBL" id="HE576752">
    <property type="protein sequence ID" value="CCC67841.1"/>
    <property type="molecule type" value="Genomic_DNA"/>
</dbReference>
<evidence type="ECO:0000256" key="1">
    <source>
        <dbReference type="ARBA" id="ARBA00023054"/>
    </source>
</evidence>
<dbReference type="GO" id="GO:0000321">
    <property type="term" value="P:re-entry into mitotic cell cycle after pheromone arrest"/>
    <property type="evidence" value="ECO:0007669"/>
    <property type="project" value="EnsemblFungi"/>
</dbReference>
<organism evidence="4 5">
    <name type="scientific">Naumovozyma castellii</name>
    <name type="common">Yeast</name>
    <name type="synonym">Saccharomyces castellii</name>
    <dbReference type="NCBI Taxonomy" id="27288"/>
    <lineage>
        <taxon>Eukaryota</taxon>
        <taxon>Fungi</taxon>
        <taxon>Dikarya</taxon>
        <taxon>Ascomycota</taxon>
        <taxon>Saccharomycotina</taxon>
        <taxon>Saccharomycetes</taxon>
        <taxon>Saccharomycetales</taxon>
        <taxon>Saccharomycetaceae</taxon>
        <taxon>Naumovozyma</taxon>
    </lineage>
</organism>
<sequence length="548" mass="62245">MLPNQTHVQPHYTLPGVMHYLQTEFTKNERDRITWELERSEMKARITQLEGENRNLRYKLANLENTTPSVAEIKPQENGSSSSLTSLLKSKVSVQENVKEIIYLLKNPDVTGQLGALSDKDNVFHSIEKLNLNNNNETDNTNIHDPLFNHNIVPQEIDSTNSDMLPIGHKKDNNYASDAETITLNDDNPDTSMDSDSSSLFSVKKVNPVQSMTTSTKPLDATKQVSLSTGPIKDITVCRANMVSFSGNGELKLTTFRKDLDIDVVTIDENVKCESLFWFDHNQIMILNNKELQIWSSVDRTMLCKTDFFKREEFSNDFKFSDIKSIDFKNKWLLIALDKKVYIWEVNVSKSNDLVDEYKIFAVRKTTVNTTNPIIGSILGITEKSLIILSTDPYEFSIYNFQGKILHTVDLGQSIGDNISSSFTHGRLVLNKETSKLLLQIGKALIVYSFDQKRIIVGEVLRNEPCSVLFQTDSDFILLAYRSGLIELRKLPSFQNIIKKYNHYEEMSSVNKNVCDIVVETVWSEGTPVIISGGENGILRLERIAEFV</sequence>
<dbReference type="HOGENOM" id="CLU_034775_0_0_1"/>
<dbReference type="KEGG" id="ncs:NCAS_0A12830"/>
<dbReference type="OMA" id="ERDRITW"/>
<dbReference type="InParanoid" id="G0V8P2"/>
<gene>
    <name evidence="4" type="primary">NCAS0A12830</name>
    <name evidence="4" type="ordered locus">NCAS_0A12830</name>
</gene>
<dbReference type="Proteomes" id="UP000001640">
    <property type="component" value="Chromosome 1"/>
</dbReference>
<dbReference type="PANTHER" id="PTHR15653:SF0">
    <property type="entry name" value="CONNECTOR OF KINASE TO AP-1, ISOFORM E"/>
    <property type="match status" value="1"/>
</dbReference>
<dbReference type="STRING" id="1064592.G0V8P2"/>
<feature type="coiled-coil region" evidence="2">
    <location>
        <begin position="39"/>
        <end position="66"/>
    </location>
</feature>
<dbReference type="SUPFAM" id="SSF50978">
    <property type="entry name" value="WD40 repeat-like"/>
    <property type="match status" value="1"/>
</dbReference>
<dbReference type="InterPro" id="IPR013258">
    <property type="entry name" value="Striatin_N"/>
</dbReference>
<dbReference type="Pfam" id="PF08232">
    <property type="entry name" value="Striatin"/>
    <property type="match status" value="1"/>
</dbReference>
<name>G0V8P2_NAUCA</name>
<reference key="2">
    <citation type="submission" date="2011-08" db="EMBL/GenBank/DDBJ databases">
        <title>Genome sequence of Naumovozyma castellii.</title>
        <authorList>
            <person name="Gordon J.L."/>
            <person name="Armisen D."/>
            <person name="Proux-Wera E."/>
            <person name="OhEigeartaigh S.S."/>
            <person name="Byrne K.P."/>
            <person name="Wolfe K.H."/>
        </authorList>
    </citation>
    <scope>NUCLEOTIDE SEQUENCE</scope>
    <source>
        <strain>Type strain:CBS 4309</strain>
    </source>
</reference>
<dbReference type="FunCoup" id="G0V8P2">
    <property type="interactions" value="99"/>
</dbReference>
<dbReference type="GeneID" id="96901319"/>
<feature type="domain" description="Striatin N-terminal" evidence="3">
    <location>
        <begin position="13"/>
        <end position="57"/>
    </location>
</feature>
<keyword evidence="1 2" id="KW-0175">Coiled coil</keyword>
<dbReference type="RefSeq" id="XP_003674221.1">
    <property type="nucleotide sequence ID" value="XM_003674173.1"/>
</dbReference>
<dbReference type="eggNOG" id="KOG0642">
    <property type="taxonomic scope" value="Eukaryota"/>
</dbReference>
<accession>G0V8P2</accession>
<protein>
    <recommendedName>
        <fullName evidence="3">Striatin N-terminal domain-containing protein</fullName>
    </recommendedName>
</protein>
<dbReference type="InterPro" id="IPR036322">
    <property type="entry name" value="WD40_repeat_dom_sf"/>
</dbReference>
<dbReference type="OrthoDB" id="727118at2759"/>
<dbReference type="PANTHER" id="PTHR15653">
    <property type="entry name" value="STRIATIN"/>
    <property type="match status" value="1"/>
</dbReference>
<reference evidence="5" key="1">
    <citation type="journal article" date="2011" name="Proc. Natl. Acad. Sci. U.S.A.">
        <title>Evolutionary erosion of yeast sex chromosomes by mating-type switching accidents.</title>
        <authorList>
            <person name="Gordon J.L."/>
            <person name="Armisen D."/>
            <person name="Proux-Wera E."/>
            <person name="Oheigeartaigh S.S."/>
            <person name="Byrne K.P."/>
            <person name="Wolfe K.H."/>
        </authorList>
    </citation>
    <scope>NUCLEOTIDE SEQUENCE [LARGE SCALE GENOMIC DNA]</scope>
    <source>
        <strain evidence="5">ATCC 76901 / BCRC 22586 / CBS 4309 / NBRC 1992 / NRRL Y-12630</strain>
    </source>
</reference>
<proteinExistence type="predicted"/>
<evidence type="ECO:0000313" key="4">
    <source>
        <dbReference type="EMBL" id="CCC67841.1"/>
    </source>
</evidence>
<dbReference type="GO" id="GO:0005783">
    <property type="term" value="C:endoplasmic reticulum"/>
    <property type="evidence" value="ECO:0007669"/>
    <property type="project" value="EnsemblFungi"/>
</dbReference>
<keyword evidence="5" id="KW-1185">Reference proteome</keyword>
<evidence type="ECO:0000256" key="2">
    <source>
        <dbReference type="SAM" id="Coils"/>
    </source>
</evidence>